<dbReference type="EMBL" id="GBXM01088304">
    <property type="protein sequence ID" value="JAH20273.1"/>
    <property type="molecule type" value="Transcribed_RNA"/>
</dbReference>
<reference evidence="1" key="1">
    <citation type="submission" date="2014-11" db="EMBL/GenBank/DDBJ databases">
        <authorList>
            <person name="Amaro Gonzalez C."/>
        </authorList>
    </citation>
    <scope>NUCLEOTIDE SEQUENCE</scope>
</reference>
<sequence length="54" mass="6305">MRLKYLSFSQRQDSPRKCRTAQYYSGDLSQHAYFASRTNTNNASMFSSICDEEI</sequence>
<dbReference type="AlphaFoldDB" id="A0A0E9Q5J3"/>
<dbReference type="EMBL" id="GBXM01105298">
    <property type="protein sequence ID" value="JAH03279.1"/>
    <property type="molecule type" value="Transcribed_RNA"/>
</dbReference>
<dbReference type="EMBL" id="GBXM01096810">
    <property type="protein sequence ID" value="JAH11767.1"/>
    <property type="molecule type" value="Transcribed_RNA"/>
</dbReference>
<name>A0A0E9Q5J3_ANGAN</name>
<organism evidence="1">
    <name type="scientific">Anguilla anguilla</name>
    <name type="common">European freshwater eel</name>
    <name type="synonym">Muraena anguilla</name>
    <dbReference type="NCBI Taxonomy" id="7936"/>
    <lineage>
        <taxon>Eukaryota</taxon>
        <taxon>Metazoa</taxon>
        <taxon>Chordata</taxon>
        <taxon>Craniata</taxon>
        <taxon>Vertebrata</taxon>
        <taxon>Euteleostomi</taxon>
        <taxon>Actinopterygii</taxon>
        <taxon>Neopterygii</taxon>
        <taxon>Teleostei</taxon>
        <taxon>Anguilliformes</taxon>
        <taxon>Anguillidae</taxon>
        <taxon>Anguilla</taxon>
    </lineage>
</organism>
<reference evidence="1" key="2">
    <citation type="journal article" date="2015" name="Fish Shellfish Immunol.">
        <title>Early steps in the European eel (Anguilla anguilla)-Vibrio vulnificus interaction in the gills: Role of the RtxA13 toxin.</title>
        <authorList>
            <person name="Callol A."/>
            <person name="Pajuelo D."/>
            <person name="Ebbesson L."/>
            <person name="Teles M."/>
            <person name="MacKenzie S."/>
            <person name="Amaro C."/>
        </authorList>
    </citation>
    <scope>NUCLEOTIDE SEQUENCE</scope>
</reference>
<proteinExistence type="predicted"/>
<protein>
    <submittedName>
        <fullName evidence="1">Uncharacterized protein</fullName>
    </submittedName>
</protein>
<accession>A0A0E9Q5J3</accession>
<evidence type="ECO:0000313" key="1">
    <source>
        <dbReference type="EMBL" id="JAH11767.1"/>
    </source>
</evidence>